<keyword evidence="1" id="KW-0175">Coiled coil</keyword>
<dbReference type="GO" id="GO:0003700">
    <property type="term" value="F:DNA-binding transcription factor activity"/>
    <property type="evidence" value="ECO:0007669"/>
    <property type="project" value="InterPro"/>
</dbReference>
<feature type="region of interest" description="Disordered" evidence="2">
    <location>
        <begin position="1"/>
        <end position="80"/>
    </location>
</feature>
<evidence type="ECO:0000256" key="1">
    <source>
        <dbReference type="SAM" id="Coils"/>
    </source>
</evidence>
<feature type="coiled-coil region" evidence="1">
    <location>
        <begin position="106"/>
        <end position="133"/>
    </location>
</feature>
<gene>
    <name evidence="3" type="ORF">TOLI1172_LOCUS3128</name>
</gene>
<dbReference type="SUPFAM" id="SSF57959">
    <property type="entry name" value="Leucine zipper domain"/>
    <property type="match status" value="1"/>
</dbReference>
<evidence type="ECO:0000256" key="2">
    <source>
        <dbReference type="SAM" id="MobiDB-lite"/>
    </source>
</evidence>
<dbReference type="AlphaFoldDB" id="A0A7S0ZDX4"/>
<evidence type="ECO:0000313" key="3">
    <source>
        <dbReference type="EMBL" id="CAD8818739.1"/>
    </source>
</evidence>
<dbReference type="InterPro" id="IPR046347">
    <property type="entry name" value="bZIP_sf"/>
</dbReference>
<proteinExistence type="predicted"/>
<evidence type="ECO:0008006" key="4">
    <source>
        <dbReference type="Google" id="ProtNLM"/>
    </source>
</evidence>
<sequence>MVTRRTKKDVPSGAKNNAAAKSKKGGKTAAEDSVASEFETLHPTLLQNAEEENILVDKNMNEKSGDDTLGDGGQKIKRSPEEIRAARVVRNRLAAVRSRQAAKDKRLSIERQNMVLKMELNKLKEEGTKLAEQHEARFGATATMQAMKLPK</sequence>
<name>A0A7S0ZDX4_9RHOD</name>
<organism evidence="3">
    <name type="scientific">Timspurckia oligopyrenoides</name>
    <dbReference type="NCBI Taxonomy" id="708627"/>
    <lineage>
        <taxon>Eukaryota</taxon>
        <taxon>Rhodophyta</taxon>
        <taxon>Bangiophyceae</taxon>
        <taxon>Porphyridiales</taxon>
        <taxon>Porphyridiaceae</taxon>
        <taxon>Timspurckia</taxon>
    </lineage>
</organism>
<accession>A0A7S0ZDX4</accession>
<reference evidence="3" key="1">
    <citation type="submission" date="2021-01" db="EMBL/GenBank/DDBJ databases">
        <authorList>
            <person name="Corre E."/>
            <person name="Pelletier E."/>
            <person name="Niang G."/>
            <person name="Scheremetjew M."/>
            <person name="Finn R."/>
            <person name="Kale V."/>
            <person name="Holt S."/>
            <person name="Cochrane G."/>
            <person name="Meng A."/>
            <person name="Brown T."/>
            <person name="Cohen L."/>
        </authorList>
    </citation>
    <scope>NUCLEOTIDE SEQUENCE</scope>
    <source>
        <strain evidence="3">CCMP3278</strain>
    </source>
</reference>
<dbReference type="EMBL" id="HBFP01004400">
    <property type="protein sequence ID" value="CAD8818739.1"/>
    <property type="molecule type" value="Transcribed_RNA"/>
</dbReference>
<protein>
    <recommendedName>
        <fullName evidence="4">BZIP domain-containing protein</fullName>
    </recommendedName>
</protein>